<evidence type="ECO:0000256" key="4">
    <source>
        <dbReference type="ARBA" id="ARBA00022692"/>
    </source>
</evidence>
<comment type="similarity">
    <text evidence="2">Belongs to the UPF0126 family.</text>
</comment>
<evidence type="ECO:0000256" key="1">
    <source>
        <dbReference type="ARBA" id="ARBA00004651"/>
    </source>
</evidence>
<evidence type="ECO:0000256" key="2">
    <source>
        <dbReference type="ARBA" id="ARBA00008193"/>
    </source>
</evidence>
<gene>
    <name evidence="9" type="ORF">C5O19_12410</name>
</gene>
<comment type="subcellular location">
    <subcellularLocation>
        <location evidence="1">Cell membrane</location>
        <topology evidence="1">Multi-pass membrane protein</topology>
    </subcellularLocation>
</comment>
<evidence type="ECO:0000256" key="3">
    <source>
        <dbReference type="ARBA" id="ARBA00022475"/>
    </source>
</evidence>
<feature type="domain" description="Glycine transporter" evidence="8">
    <location>
        <begin position="93"/>
        <end position="165"/>
    </location>
</feature>
<feature type="domain" description="Glycine transporter" evidence="8">
    <location>
        <begin position="7"/>
        <end position="81"/>
    </location>
</feature>
<organism evidence="9 10">
    <name type="scientific">Siphonobacter curvatus</name>
    <dbReference type="NCBI Taxonomy" id="2094562"/>
    <lineage>
        <taxon>Bacteria</taxon>
        <taxon>Pseudomonadati</taxon>
        <taxon>Bacteroidota</taxon>
        <taxon>Cytophagia</taxon>
        <taxon>Cytophagales</taxon>
        <taxon>Cytophagaceae</taxon>
        <taxon>Siphonobacter</taxon>
    </lineage>
</organism>
<protein>
    <recommendedName>
        <fullName evidence="8">Glycine transporter domain-containing protein</fullName>
    </recommendedName>
</protein>
<dbReference type="Proteomes" id="UP000239590">
    <property type="component" value="Unassembled WGS sequence"/>
</dbReference>
<keyword evidence="10" id="KW-1185">Reference proteome</keyword>
<dbReference type="PANTHER" id="PTHR30506:SF3">
    <property type="entry name" value="UPF0126 INNER MEMBRANE PROTEIN YADS-RELATED"/>
    <property type="match status" value="1"/>
</dbReference>
<keyword evidence="5 7" id="KW-1133">Transmembrane helix</keyword>
<dbReference type="InterPro" id="IPR005115">
    <property type="entry name" value="Gly_transporter"/>
</dbReference>
<feature type="transmembrane region" description="Helical" evidence="7">
    <location>
        <begin position="32"/>
        <end position="48"/>
    </location>
</feature>
<sequence>MLEYSWFIDYAGTVSFAVSGSFAAMQRRLDPFGVLIIAFVTAVGGGTIRDILLGNTPVTWMRTTTTPLIILVAALISMFLRRGTERLQKPLLLFDSLGLGFFTLVGIEQASRYGLHPGICVALGTITGCFGGVIRDILLNDIPIVFRQEIYATASILGGILYYLFLEFSLTIPLAKLLTIGFIFVFRLLVVRYRWALPRFYE</sequence>
<evidence type="ECO:0000313" key="9">
    <source>
        <dbReference type="EMBL" id="PQA60379.1"/>
    </source>
</evidence>
<feature type="transmembrane region" description="Helical" evidence="7">
    <location>
        <begin position="60"/>
        <end position="79"/>
    </location>
</feature>
<feature type="transmembrane region" description="Helical" evidence="7">
    <location>
        <begin position="6"/>
        <end position="25"/>
    </location>
</feature>
<keyword evidence="4 7" id="KW-0812">Transmembrane</keyword>
<evidence type="ECO:0000313" key="10">
    <source>
        <dbReference type="Proteomes" id="UP000239590"/>
    </source>
</evidence>
<dbReference type="EMBL" id="PTRA01000001">
    <property type="protein sequence ID" value="PQA60379.1"/>
    <property type="molecule type" value="Genomic_DNA"/>
</dbReference>
<evidence type="ECO:0000256" key="7">
    <source>
        <dbReference type="SAM" id="Phobius"/>
    </source>
</evidence>
<dbReference type="PANTHER" id="PTHR30506">
    <property type="entry name" value="INNER MEMBRANE PROTEIN"/>
    <property type="match status" value="1"/>
</dbReference>
<keyword evidence="6 7" id="KW-0472">Membrane</keyword>
<dbReference type="AlphaFoldDB" id="A0A2S7IRT0"/>
<dbReference type="Pfam" id="PF03458">
    <property type="entry name" value="Gly_transporter"/>
    <property type="match status" value="2"/>
</dbReference>
<evidence type="ECO:0000256" key="6">
    <source>
        <dbReference type="ARBA" id="ARBA00023136"/>
    </source>
</evidence>
<accession>A0A2S7IRT0</accession>
<reference evidence="10" key="1">
    <citation type="submission" date="2018-02" db="EMBL/GenBank/DDBJ databases">
        <title>Genome sequencing of Solimonas sp. HR-BB.</title>
        <authorList>
            <person name="Lee Y."/>
            <person name="Jeon C.O."/>
        </authorList>
    </citation>
    <scope>NUCLEOTIDE SEQUENCE [LARGE SCALE GENOMIC DNA]</scope>
    <source>
        <strain evidence="10">HR-U</strain>
    </source>
</reference>
<comment type="caution">
    <text evidence="9">The sequence shown here is derived from an EMBL/GenBank/DDBJ whole genome shotgun (WGS) entry which is preliminary data.</text>
</comment>
<feature type="transmembrane region" description="Helical" evidence="7">
    <location>
        <begin position="113"/>
        <end position="138"/>
    </location>
</feature>
<feature type="transmembrane region" description="Helical" evidence="7">
    <location>
        <begin position="172"/>
        <end position="190"/>
    </location>
</feature>
<proteinExistence type="inferred from homology"/>
<keyword evidence="3" id="KW-1003">Cell membrane</keyword>
<dbReference type="RefSeq" id="WP_104712609.1">
    <property type="nucleotide sequence ID" value="NZ_PTRA01000001.1"/>
</dbReference>
<evidence type="ECO:0000259" key="8">
    <source>
        <dbReference type="Pfam" id="PF03458"/>
    </source>
</evidence>
<feature type="transmembrane region" description="Helical" evidence="7">
    <location>
        <begin position="150"/>
        <end position="166"/>
    </location>
</feature>
<name>A0A2S7IRT0_9BACT</name>
<dbReference type="GO" id="GO:0005886">
    <property type="term" value="C:plasma membrane"/>
    <property type="evidence" value="ECO:0007669"/>
    <property type="project" value="UniProtKB-SubCell"/>
</dbReference>
<dbReference type="OrthoDB" id="9791874at2"/>
<evidence type="ECO:0000256" key="5">
    <source>
        <dbReference type="ARBA" id="ARBA00022989"/>
    </source>
</evidence>